<dbReference type="OrthoDB" id="4463518at2"/>
<reference evidence="4 6" key="1">
    <citation type="submission" date="2016-10" db="EMBL/GenBank/DDBJ databases">
        <authorList>
            <person name="Cai Z."/>
        </authorList>
    </citation>
    <scope>NUCLEOTIDE SEQUENCE [LARGE SCALE GENOMIC DNA]</scope>
    <source>
        <strain evidence="4 6">DSM 25227</strain>
    </source>
</reference>
<dbReference type="EMBL" id="QGDJ01000010">
    <property type="protein sequence ID" value="PWJ15786.1"/>
    <property type="molecule type" value="Genomic_DNA"/>
</dbReference>
<reference evidence="3 5" key="2">
    <citation type="submission" date="2018-03" db="EMBL/GenBank/DDBJ databases">
        <title>Genomic Encyclopedia of Archaeal and Bacterial Type Strains, Phase II (KMG-II): from individual species to whole genera.</title>
        <authorList>
            <person name="Goeker M."/>
        </authorList>
    </citation>
    <scope>NUCLEOTIDE SEQUENCE [LARGE SCALE GENOMIC DNA]</scope>
    <source>
        <strain evidence="3 5">DSM 25227</strain>
    </source>
</reference>
<protein>
    <submittedName>
        <fullName evidence="4">Chaperone of endosialidase</fullName>
    </submittedName>
    <submittedName>
        <fullName evidence="3">Endosialidase-like protein</fullName>
    </submittedName>
</protein>
<dbReference type="InterPro" id="IPR030392">
    <property type="entry name" value="S74_ICA"/>
</dbReference>
<proteinExistence type="predicted"/>
<dbReference type="Proteomes" id="UP000251571">
    <property type="component" value="Unassembled WGS sequence"/>
</dbReference>
<keyword evidence="5" id="KW-1185">Reference proteome</keyword>
<feature type="signal peptide" evidence="1">
    <location>
        <begin position="1"/>
        <end position="27"/>
    </location>
</feature>
<accession>A0A2Y9B3C8</accession>
<dbReference type="EMBL" id="UETC01000010">
    <property type="protein sequence ID" value="SSA49467.1"/>
    <property type="molecule type" value="Genomic_DNA"/>
</dbReference>
<dbReference type="AlphaFoldDB" id="A0A2Y9B3C8"/>
<dbReference type="PROSITE" id="PS51688">
    <property type="entry name" value="ICA"/>
    <property type="match status" value="1"/>
</dbReference>
<sequence length="399" mass="42004">MSTRSFNRSLLNAAALSLIVLPSSAMADQVINDDLIVDGSLCVGFDCANGVSFGFDTQILKENNLRIFFDDTSTAGSFPSNDWRLVANDSANGGASFLAIEDATAGRRPFIVEAGARANALVVESDGDVGIGTANPVVELHAVRGDTPTLRLEQDGSSGFTPQTWDLAGNETNFFVRDVTNGSKLPFRIFPDAPSNMLTIRDGNVGVGLASPTAKLHVEDTTDNGPQQMLRLENQGAPQIYMINNKNGNDWLFSAGASMLLSPTDNAADAVFDLASNGNLTIDGTLTESSDKNRKTAIEPVDADSILAKVSTLPVAEWTYIHDAEEGTRHIGPMAQDFHAAFGVGADETGISSLDGTGVALAAIQALVTRIESLKASDAALRADLDIALATIDALRAAD</sequence>
<evidence type="ECO:0000313" key="3">
    <source>
        <dbReference type="EMBL" id="PWJ15786.1"/>
    </source>
</evidence>
<feature type="chain" id="PRO_5033338292" evidence="1">
    <location>
        <begin position="28"/>
        <end position="399"/>
    </location>
</feature>
<organism evidence="4 6">
    <name type="scientific">Jannaschia seohaensis</name>
    <dbReference type="NCBI Taxonomy" id="475081"/>
    <lineage>
        <taxon>Bacteria</taxon>
        <taxon>Pseudomonadati</taxon>
        <taxon>Pseudomonadota</taxon>
        <taxon>Alphaproteobacteria</taxon>
        <taxon>Rhodobacterales</taxon>
        <taxon>Roseobacteraceae</taxon>
        <taxon>Jannaschia</taxon>
    </lineage>
</organism>
<evidence type="ECO:0000313" key="6">
    <source>
        <dbReference type="Proteomes" id="UP000251571"/>
    </source>
</evidence>
<dbReference type="Proteomes" id="UP000245839">
    <property type="component" value="Unassembled WGS sequence"/>
</dbReference>
<keyword evidence="1" id="KW-0732">Signal</keyword>
<evidence type="ECO:0000313" key="4">
    <source>
        <dbReference type="EMBL" id="SSA49467.1"/>
    </source>
</evidence>
<evidence type="ECO:0000259" key="2">
    <source>
        <dbReference type="PROSITE" id="PS51688"/>
    </source>
</evidence>
<evidence type="ECO:0000313" key="5">
    <source>
        <dbReference type="Proteomes" id="UP000245839"/>
    </source>
</evidence>
<feature type="domain" description="Peptidase S74" evidence="2">
    <location>
        <begin position="290"/>
        <end position="399"/>
    </location>
</feature>
<name>A0A2Y9B3C8_9RHOB</name>
<evidence type="ECO:0000256" key="1">
    <source>
        <dbReference type="SAM" id="SignalP"/>
    </source>
</evidence>
<gene>
    <name evidence="3" type="ORF">BCF38_1106</name>
    <name evidence="4" type="ORF">SAMN05421539_1106</name>
</gene>
<dbReference type="Pfam" id="PF13884">
    <property type="entry name" value="Peptidase_S74"/>
    <property type="match status" value="1"/>
</dbReference>